<dbReference type="Pfam" id="PF17820">
    <property type="entry name" value="PDZ_6"/>
    <property type="match status" value="1"/>
</dbReference>
<name>A0A839ACM2_9HYPH</name>
<comment type="caution">
    <text evidence="5">The sequence shown here is derived from an EMBL/GenBank/DDBJ whole genome shotgun (WGS) entry which is preliminary data.</text>
</comment>
<dbReference type="Gene3D" id="2.30.42.10">
    <property type="match status" value="1"/>
</dbReference>
<dbReference type="PANTHER" id="PTHR43343:SF3">
    <property type="entry name" value="PROTEASE DO-LIKE 8, CHLOROPLASTIC"/>
    <property type="match status" value="1"/>
</dbReference>
<keyword evidence="1" id="KW-0645">Protease</keyword>
<proteinExistence type="predicted"/>
<dbReference type="InterPro" id="IPR001940">
    <property type="entry name" value="Peptidase_S1C"/>
</dbReference>
<accession>A0A839ACM2</accession>
<feature type="signal peptide" evidence="3">
    <location>
        <begin position="1"/>
        <end position="25"/>
    </location>
</feature>
<evidence type="ECO:0000313" key="6">
    <source>
        <dbReference type="Proteomes" id="UP000541109"/>
    </source>
</evidence>
<evidence type="ECO:0000256" key="1">
    <source>
        <dbReference type="ARBA" id="ARBA00022670"/>
    </source>
</evidence>
<keyword evidence="6" id="KW-1185">Reference proteome</keyword>
<dbReference type="EMBL" id="JACFXV010000043">
    <property type="protein sequence ID" value="MBA5776617.1"/>
    <property type="molecule type" value="Genomic_DNA"/>
</dbReference>
<dbReference type="InterPro" id="IPR041489">
    <property type="entry name" value="PDZ_6"/>
</dbReference>
<dbReference type="Proteomes" id="UP000541109">
    <property type="component" value="Unassembled WGS sequence"/>
</dbReference>
<dbReference type="PROSITE" id="PS50106">
    <property type="entry name" value="PDZ"/>
    <property type="match status" value="1"/>
</dbReference>
<evidence type="ECO:0000259" key="4">
    <source>
        <dbReference type="PROSITE" id="PS50106"/>
    </source>
</evidence>
<protein>
    <submittedName>
        <fullName evidence="5">Trypsin-like peptidase domain-containing protein</fullName>
    </submittedName>
</protein>
<dbReference type="InterPro" id="IPR036034">
    <property type="entry name" value="PDZ_sf"/>
</dbReference>
<dbReference type="PANTHER" id="PTHR43343">
    <property type="entry name" value="PEPTIDASE S12"/>
    <property type="match status" value="1"/>
</dbReference>
<feature type="chain" id="PRO_5033012823" evidence="3">
    <location>
        <begin position="26"/>
        <end position="314"/>
    </location>
</feature>
<dbReference type="AlphaFoldDB" id="A0A839ACM2"/>
<dbReference type="GO" id="GO:0004252">
    <property type="term" value="F:serine-type endopeptidase activity"/>
    <property type="evidence" value="ECO:0007669"/>
    <property type="project" value="InterPro"/>
</dbReference>
<evidence type="ECO:0000256" key="2">
    <source>
        <dbReference type="ARBA" id="ARBA00022801"/>
    </source>
</evidence>
<feature type="domain" description="PDZ" evidence="4">
    <location>
        <begin position="212"/>
        <end position="278"/>
    </location>
</feature>
<dbReference type="PRINTS" id="PR00834">
    <property type="entry name" value="PROTEASES2C"/>
</dbReference>
<dbReference type="GO" id="GO:0006508">
    <property type="term" value="P:proteolysis"/>
    <property type="evidence" value="ECO:0007669"/>
    <property type="project" value="UniProtKB-KW"/>
</dbReference>
<evidence type="ECO:0000313" key="5">
    <source>
        <dbReference type="EMBL" id="MBA5776617.1"/>
    </source>
</evidence>
<dbReference type="Pfam" id="PF13365">
    <property type="entry name" value="Trypsin_2"/>
    <property type="match status" value="1"/>
</dbReference>
<dbReference type="InterPro" id="IPR051201">
    <property type="entry name" value="Chloro_Bact_Ser_Proteases"/>
</dbReference>
<dbReference type="Gene3D" id="2.40.10.120">
    <property type="match status" value="1"/>
</dbReference>
<keyword evidence="3" id="KW-0732">Signal</keyword>
<evidence type="ECO:0000256" key="3">
    <source>
        <dbReference type="SAM" id="SignalP"/>
    </source>
</evidence>
<organism evidence="5 6">
    <name type="scientific">Stappia albiluteola</name>
    <dbReference type="NCBI Taxonomy" id="2758565"/>
    <lineage>
        <taxon>Bacteria</taxon>
        <taxon>Pseudomonadati</taxon>
        <taxon>Pseudomonadota</taxon>
        <taxon>Alphaproteobacteria</taxon>
        <taxon>Hyphomicrobiales</taxon>
        <taxon>Stappiaceae</taxon>
        <taxon>Stappia</taxon>
    </lineage>
</organism>
<dbReference type="SMART" id="SM00228">
    <property type="entry name" value="PDZ"/>
    <property type="match status" value="1"/>
</dbReference>
<sequence length="314" mass="32045">MRFHSGALALACMSCLLLPGAAARADPKAIADARHSVVVLLPDWPKGRVRAEEPEGSAVVVADGHWLVTADHVLGPAKGARIRLADGRLIDTEIAARDRESDLAFLRIAEALPPIEFAGDPEVATTACAIGNSFGLGVAVTCGVVSATGRGGVGFNDIEDFVQTDAAVNPGASGGALVDEYGRLIGILSAIYTKANDGDLGVNFAVSAPLTAVLLEKIQADGRLAHLRLGVSLVETRPGPEAAGLEVRAVEAGGLAEQAGLRAGDVVVAVDGAPVSSVAGLRGRLARETGGSSLKIRRAGEVADISVRYAIGDN</sequence>
<dbReference type="InterPro" id="IPR009003">
    <property type="entry name" value="Peptidase_S1_PA"/>
</dbReference>
<dbReference type="RefSeq" id="WP_182163172.1">
    <property type="nucleotide sequence ID" value="NZ_JACFXV010000043.1"/>
</dbReference>
<reference evidence="5 6" key="1">
    <citation type="submission" date="2020-07" db="EMBL/GenBank/DDBJ databases">
        <title>Stappia sp., F7233, whole genome shotgun sequencing project.</title>
        <authorList>
            <person name="Jiang S."/>
            <person name="Liu Z.W."/>
            <person name="Du Z.J."/>
        </authorList>
    </citation>
    <scope>NUCLEOTIDE SEQUENCE [LARGE SCALE GENOMIC DNA]</scope>
    <source>
        <strain evidence="5 6">F7233</strain>
    </source>
</reference>
<dbReference type="SUPFAM" id="SSF50156">
    <property type="entry name" value="PDZ domain-like"/>
    <property type="match status" value="1"/>
</dbReference>
<keyword evidence="2" id="KW-0378">Hydrolase</keyword>
<dbReference type="SUPFAM" id="SSF50494">
    <property type="entry name" value="Trypsin-like serine proteases"/>
    <property type="match status" value="1"/>
</dbReference>
<gene>
    <name evidence="5" type="ORF">H2509_05700</name>
</gene>
<dbReference type="InterPro" id="IPR001478">
    <property type="entry name" value="PDZ"/>
</dbReference>